<dbReference type="Proteomes" id="UP001150062">
    <property type="component" value="Unassembled WGS sequence"/>
</dbReference>
<dbReference type="EMBL" id="JAOAOG010000026">
    <property type="protein sequence ID" value="KAJ6254194.1"/>
    <property type="molecule type" value="Genomic_DNA"/>
</dbReference>
<keyword evidence="2" id="KW-0812">Transmembrane</keyword>
<sequence>MRLLLLFLTIFCVVLCGTSTDFFIDCEMGTDNTTCGARTSPCRTISYSLTVIQNGSKLILLSKECKDEENAQNCNLKVEGLSFSLSSEPEGNIINCNQNGFFLNMQNSGSFLLEKLVITNTSLNFHPTDENANQNFNSVLMFVNIKQVEIHNCTFYLTNQKITIQEDEVNTLSVLNFQATETINILNNNFIEEPIYKSGFQEIEFSTIVINNNRQQNQNIQIINNSFKDQIIENYKSQLSLNGYIIQIFTNYEDNDPIHLESYHTNNGNLSNNLNLEITNNSFFEIIFDRKYSIYIVDSSLNISTISVEYNNFFKENTITNFGIRVINLEILKSFENGSIFFENNFVLQNKIDNFNPNNKNNYNHKLTKLTQHQILNQNINHNQNHNHNIDSNQNQYTKIKHDSNQNIKSKQNQNINLNNNENLNLNKNENLNKNKNKNKNINLNPNPNQILKKNTLDSQSNCGINIQNSVFLILLKEDFKTSIISIQNNNILSYKEPPILKLTACQNFIESELILENNYCRSRNTPVFWQDDVVFELNFNQYFNNNEFSIGNTTLQDFEGSNNIFEINFYSANENKVNIENNKFQNLNLFAQSMVFQIIGNLGRGNSWSFLNNEFYGLEEVDCGAITITWKEENMDFNTNLHFVNNYFNKQRAQGGCCIYLSYDSSVHLRLENNKFEDNNAIIGVVYLSFQSSTYSTIDLRNNVFKDNSVEEGTLYISGTVNLQDMDSKFIKNKGITGSHISYIGTGGIGLTSQSLIFNNTLFETSHDGLNTISFLGQKFIVKMYQTEHICFPGFSFQNSTETNYQRFYSKYLCESCPSGTYSLETGSNINHIKCLDCPVGGNCLGHNSINALPNFWGSKYVDCKTNKNTKKISTKCQKNEQIKQIEFIKCPNGYCCDPSKEDKYKDSQYCPYDHCQGNREGVLCGKCKENYTETILEDPQCVELKKLKYQKIEFAIRTLSQTFIYIIFLMLKPESDSTFFTSISYFFQVLPYVTNQKLKNLNGGWNIGKLSFFSQIYNFQITLSSFLKTFGVCPFKNGMNGSQKILMKLWIVFLVISILILILFINKLFLFIMKSCKSSKYKRRRKKLLKKNNKNKNSNDDNSSLSSFSEMSSEDEKYPILNKFKNKNDDDTDDDRTDHGNDKDTYGINDVYFNRNKKRTVLQRFIYSLTIASLLSYTILTSSLLELVHCTPVKINNQINYHLFRVGNVQCLKNWQILIICIIIIFLVPFPFLILLWQKIAHKLNKKYHTDLFNSSLIILEGPYVKNKYFWTVLIMYRRFFIVLTFVLFTDPFTSAIVQTSLSYIFLIIELYYRPRKNPIANKIEISFLSLLTLLSMLNLRDGSIRSFGFTERITQISSSIVINIIELCLTLLAVLFSLLIMLYIGVNYLKKRRNNF</sequence>
<feature type="transmembrane region" description="Helical" evidence="2">
    <location>
        <begin position="1167"/>
        <end position="1187"/>
    </location>
</feature>
<keyword evidence="2" id="KW-0472">Membrane</keyword>
<keyword evidence="3" id="KW-0732">Signal</keyword>
<evidence type="ECO:0000313" key="4">
    <source>
        <dbReference type="EMBL" id="KAJ6254194.1"/>
    </source>
</evidence>
<keyword evidence="4" id="KW-0675">Receptor</keyword>
<keyword evidence="5" id="KW-1185">Reference proteome</keyword>
<feature type="transmembrane region" description="Helical" evidence="2">
    <location>
        <begin position="1298"/>
        <end position="1315"/>
    </location>
</feature>
<evidence type="ECO:0000256" key="3">
    <source>
        <dbReference type="SAM" id="SignalP"/>
    </source>
</evidence>
<feature type="transmembrane region" description="Helical" evidence="2">
    <location>
        <begin position="1217"/>
        <end position="1239"/>
    </location>
</feature>
<feature type="signal peptide" evidence="3">
    <location>
        <begin position="1"/>
        <end position="16"/>
    </location>
</feature>
<protein>
    <submittedName>
        <fullName evidence="4">G protein-coupled receptor-related</fullName>
    </submittedName>
</protein>
<reference evidence="4" key="1">
    <citation type="submission" date="2022-08" db="EMBL/GenBank/DDBJ databases">
        <title>Novel sulfate-reducing endosymbionts in the free-living metamonad Anaeramoeba.</title>
        <authorList>
            <person name="Jerlstrom-Hultqvist J."/>
            <person name="Cepicka I."/>
            <person name="Gallot-Lavallee L."/>
            <person name="Salas-Leiva D."/>
            <person name="Curtis B.A."/>
            <person name="Zahonova K."/>
            <person name="Pipaliya S."/>
            <person name="Dacks J."/>
            <person name="Roger A.J."/>
        </authorList>
    </citation>
    <scope>NUCLEOTIDE SEQUENCE</scope>
    <source>
        <strain evidence="4">Schooner1</strain>
    </source>
</reference>
<name>A0ABQ8ZBC2_9EUKA</name>
<evidence type="ECO:0000313" key="5">
    <source>
        <dbReference type="Proteomes" id="UP001150062"/>
    </source>
</evidence>
<accession>A0ABQ8ZBC2</accession>
<organism evidence="4 5">
    <name type="scientific">Anaeramoeba flamelloides</name>
    <dbReference type="NCBI Taxonomy" id="1746091"/>
    <lineage>
        <taxon>Eukaryota</taxon>
        <taxon>Metamonada</taxon>
        <taxon>Anaeramoebidae</taxon>
        <taxon>Anaeramoeba</taxon>
    </lineage>
</organism>
<feature type="chain" id="PRO_5047520594" evidence="3">
    <location>
        <begin position="17"/>
        <end position="1399"/>
    </location>
</feature>
<gene>
    <name evidence="4" type="ORF">M0813_12752</name>
</gene>
<feature type="transmembrane region" description="Helical" evidence="2">
    <location>
        <begin position="1051"/>
        <end position="1075"/>
    </location>
</feature>
<feature type="transmembrane region" description="Helical" evidence="2">
    <location>
        <begin position="1322"/>
        <end position="1343"/>
    </location>
</feature>
<dbReference type="InterPro" id="IPR011050">
    <property type="entry name" value="Pectin_lyase_fold/virulence"/>
</dbReference>
<evidence type="ECO:0000256" key="2">
    <source>
        <dbReference type="SAM" id="Phobius"/>
    </source>
</evidence>
<feature type="region of interest" description="Disordered" evidence="1">
    <location>
        <begin position="427"/>
        <end position="448"/>
    </location>
</feature>
<feature type="compositionally biased region" description="Low complexity" evidence="1">
    <location>
        <begin position="1102"/>
        <end position="1113"/>
    </location>
</feature>
<feature type="region of interest" description="Disordered" evidence="1">
    <location>
        <begin position="1085"/>
        <end position="1116"/>
    </location>
</feature>
<evidence type="ECO:0000256" key="1">
    <source>
        <dbReference type="SAM" id="MobiDB-lite"/>
    </source>
</evidence>
<comment type="caution">
    <text evidence="4">The sequence shown here is derived from an EMBL/GenBank/DDBJ whole genome shotgun (WGS) entry which is preliminary data.</text>
</comment>
<feature type="transmembrane region" description="Helical" evidence="2">
    <location>
        <begin position="1271"/>
        <end position="1292"/>
    </location>
</feature>
<keyword evidence="2" id="KW-1133">Transmembrane helix</keyword>
<dbReference type="SUPFAM" id="SSF51126">
    <property type="entry name" value="Pectin lyase-like"/>
    <property type="match status" value="1"/>
</dbReference>
<proteinExistence type="predicted"/>
<feature type="compositionally biased region" description="Basic residues" evidence="1">
    <location>
        <begin position="1085"/>
        <end position="1096"/>
    </location>
</feature>
<feature type="transmembrane region" description="Helical" evidence="2">
    <location>
        <begin position="1363"/>
        <end position="1389"/>
    </location>
</feature>